<reference evidence="2 3" key="1">
    <citation type="submission" date="2023-02" db="EMBL/GenBank/DDBJ databases">
        <title>Genome sequence of Novosphingobium humi KACC 19094.</title>
        <authorList>
            <person name="Kim S."/>
            <person name="Heo J."/>
            <person name="Kwon S.-W."/>
        </authorList>
    </citation>
    <scope>NUCLEOTIDE SEQUENCE [LARGE SCALE GENOMIC DNA]</scope>
    <source>
        <strain evidence="2 3">KACC 19094</strain>
    </source>
</reference>
<organism evidence="2 3">
    <name type="scientific">Novosphingobium humi</name>
    <dbReference type="NCBI Taxonomy" id="2282397"/>
    <lineage>
        <taxon>Bacteria</taxon>
        <taxon>Pseudomonadati</taxon>
        <taxon>Pseudomonadota</taxon>
        <taxon>Alphaproteobacteria</taxon>
        <taxon>Sphingomonadales</taxon>
        <taxon>Sphingomonadaceae</taxon>
        <taxon>Novosphingobium</taxon>
    </lineage>
</organism>
<dbReference type="InterPro" id="IPR006311">
    <property type="entry name" value="TAT_signal"/>
</dbReference>
<gene>
    <name evidence="2" type="ORF">PQ457_00530</name>
</gene>
<dbReference type="RefSeq" id="WP_273617884.1">
    <property type="nucleotide sequence ID" value="NZ_CP117417.1"/>
</dbReference>
<evidence type="ECO:0000256" key="1">
    <source>
        <dbReference type="SAM" id="SignalP"/>
    </source>
</evidence>
<dbReference type="PROSITE" id="PS51318">
    <property type="entry name" value="TAT"/>
    <property type="match status" value="1"/>
</dbReference>
<evidence type="ECO:0008006" key="4">
    <source>
        <dbReference type="Google" id="ProtNLM"/>
    </source>
</evidence>
<dbReference type="Proteomes" id="UP001218231">
    <property type="component" value="Chromosome"/>
</dbReference>
<proteinExistence type="predicted"/>
<evidence type="ECO:0000313" key="3">
    <source>
        <dbReference type="Proteomes" id="UP001218231"/>
    </source>
</evidence>
<feature type="signal peptide" evidence="1">
    <location>
        <begin position="1"/>
        <end position="26"/>
    </location>
</feature>
<sequence length="140" mass="15235">MTLAISRRSLLGATAALPALTFPAIAAPAEHPLDAQMRASREAANAKFWNLHTQLEALEAEWSACPDDDRANEERLSHLVSAKYDETMMQPVSCALAVLAKLKLTEFDAANAVLPYPAETAAQMIEWDLDRCAKERLAGA</sequence>
<protein>
    <recommendedName>
        <fullName evidence="4">Twin-arginine translocation pathway signal</fullName>
    </recommendedName>
</protein>
<accession>A0ABY7TX06</accession>
<keyword evidence="3" id="KW-1185">Reference proteome</keyword>
<feature type="chain" id="PRO_5046447997" description="Twin-arginine translocation pathway signal" evidence="1">
    <location>
        <begin position="27"/>
        <end position="140"/>
    </location>
</feature>
<name>A0ABY7TX06_9SPHN</name>
<keyword evidence="1" id="KW-0732">Signal</keyword>
<evidence type="ECO:0000313" key="2">
    <source>
        <dbReference type="EMBL" id="WCT77513.1"/>
    </source>
</evidence>
<dbReference type="EMBL" id="CP117417">
    <property type="protein sequence ID" value="WCT77513.1"/>
    <property type="molecule type" value="Genomic_DNA"/>
</dbReference>